<feature type="chain" id="PRO_5041223466" evidence="2">
    <location>
        <begin position="19"/>
        <end position="987"/>
    </location>
</feature>
<keyword evidence="4" id="KW-1185">Reference proteome</keyword>
<accession>A0AA39X0R6</accession>
<dbReference type="Proteomes" id="UP001174934">
    <property type="component" value="Unassembled WGS sequence"/>
</dbReference>
<dbReference type="PROSITE" id="PS51257">
    <property type="entry name" value="PROKAR_LIPOPROTEIN"/>
    <property type="match status" value="1"/>
</dbReference>
<dbReference type="AlphaFoldDB" id="A0AA39X0R6"/>
<gene>
    <name evidence="3" type="ORF">B0T17DRAFT_617268</name>
</gene>
<feature type="compositionally biased region" description="Basic and acidic residues" evidence="1">
    <location>
        <begin position="786"/>
        <end position="797"/>
    </location>
</feature>
<keyword evidence="2" id="KW-0732">Signal</keyword>
<organism evidence="3 4">
    <name type="scientific">Bombardia bombarda</name>
    <dbReference type="NCBI Taxonomy" id="252184"/>
    <lineage>
        <taxon>Eukaryota</taxon>
        <taxon>Fungi</taxon>
        <taxon>Dikarya</taxon>
        <taxon>Ascomycota</taxon>
        <taxon>Pezizomycotina</taxon>
        <taxon>Sordariomycetes</taxon>
        <taxon>Sordariomycetidae</taxon>
        <taxon>Sordariales</taxon>
        <taxon>Lasiosphaeriaceae</taxon>
        <taxon>Bombardia</taxon>
    </lineage>
</organism>
<sequence length="987" mass="105781">MHSRFIASVLLAPALVLAGCPAKPPCAPDAVINILTNPDVAETASSFCSAFNQATTTTSITATETATVEVTVEAPPSTTTTTEVQTLTEVVTLTSTTFSAVPAKRADVDFGVLSALSRFPSPRISSACSCLVATPSATLTETATVATETAIESSTTIVQPTTVIQVTLSETVTESQTTTFTTVIPTLVPNVCSGKPLNLCCMNAAPWSSNSAVWGGICGYYPSQPSELVGARCISREFDAEDDDLRSMLTWRQDRALVNARRGRLGLAARDLSPANALLERTTQFWRTADLDRNWTFIDSTMSTTPHVEARSLAAINSLAANPPQYPHHPELRESLTLYISRVPGTRDIILSTLKPQRKNVTAEDVANSLYYVHLDLPSDELLAAPRRVEGATSPRTSGESARAPAPIHRKPLPAFARVQSRENNVPDTAASPAAVAPRAGSPVLRQTAPAPAPVVTAAPPPQEATVDGYRPNPVFLGKQPGTTSETNEISTWAQVRPSPPLGAPLARRPLGPRPQGTSAAPERDFPPSIPPSTTGSVAGRPVTPTNHGSRPASHAVEQGQAASPPYSPRSRIASPNFERAQRASFAPFSLSLIRRDPSSGNQWNIGKVSSFQTNIPTPDAADPNLNPDDMGALPQAQKINIHIESSGYAKYRNMPSRANVEAYRPMSAQSIQQSMRGLMSARSPDSAPPGKGGVVVSGHNVIEEGFSRQVMMSYTKSWKSNFKSAFRRHDRRESQSAEDAISPSDLAPPKMAQSHQRHGSSSSVGSMDSAVWGEGGAGKPTSRQPVRETRNRERDQSPSLITQPGPGVRPKGYVFMSPWDGICEFRTSSSGRSLKCRHILDPRSPKFDPAVLAQNVRDAQATGRSRGDSLSSALVGAKSVSELRFNLPSGDVFKSPGGKGPNAHHIQSHFQKLLKIDPRSSDEDEDEDDEDAPMDLSLGQENAGGGNRGKRAKLGKLIIHDEGLKMMDLVVAANVGVWWTTWERTF</sequence>
<feature type="compositionally biased region" description="Polar residues" evidence="1">
    <location>
        <begin position="481"/>
        <end position="494"/>
    </location>
</feature>
<feature type="region of interest" description="Disordered" evidence="1">
    <location>
        <begin position="478"/>
        <end position="573"/>
    </location>
</feature>
<evidence type="ECO:0000256" key="1">
    <source>
        <dbReference type="SAM" id="MobiDB-lite"/>
    </source>
</evidence>
<comment type="caution">
    <text evidence="3">The sequence shown here is derived from an EMBL/GenBank/DDBJ whole genome shotgun (WGS) entry which is preliminary data.</text>
</comment>
<feature type="region of interest" description="Disordered" evidence="1">
    <location>
        <begin position="727"/>
        <end position="812"/>
    </location>
</feature>
<evidence type="ECO:0000313" key="3">
    <source>
        <dbReference type="EMBL" id="KAK0625135.1"/>
    </source>
</evidence>
<proteinExistence type="predicted"/>
<name>A0AA39X0R6_9PEZI</name>
<feature type="region of interest" description="Disordered" evidence="1">
    <location>
        <begin position="920"/>
        <end position="951"/>
    </location>
</feature>
<protein>
    <submittedName>
        <fullName evidence="3">Uncharacterized protein</fullName>
    </submittedName>
</protein>
<feature type="signal peptide" evidence="2">
    <location>
        <begin position="1"/>
        <end position="18"/>
    </location>
</feature>
<feature type="compositionally biased region" description="Acidic residues" evidence="1">
    <location>
        <begin position="923"/>
        <end position="934"/>
    </location>
</feature>
<dbReference type="EMBL" id="JAULSR010000003">
    <property type="protein sequence ID" value="KAK0625135.1"/>
    <property type="molecule type" value="Genomic_DNA"/>
</dbReference>
<reference evidence="3" key="1">
    <citation type="submission" date="2023-06" db="EMBL/GenBank/DDBJ databases">
        <title>Genome-scale phylogeny and comparative genomics of the fungal order Sordariales.</title>
        <authorList>
            <consortium name="Lawrence Berkeley National Laboratory"/>
            <person name="Hensen N."/>
            <person name="Bonometti L."/>
            <person name="Westerberg I."/>
            <person name="Brannstrom I.O."/>
            <person name="Guillou S."/>
            <person name="Cros-Aarteil S."/>
            <person name="Calhoun S."/>
            <person name="Haridas S."/>
            <person name="Kuo A."/>
            <person name="Mondo S."/>
            <person name="Pangilinan J."/>
            <person name="Riley R."/>
            <person name="LaButti K."/>
            <person name="Andreopoulos B."/>
            <person name="Lipzen A."/>
            <person name="Chen C."/>
            <person name="Yanf M."/>
            <person name="Daum C."/>
            <person name="Ng V."/>
            <person name="Clum A."/>
            <person name="Steindorff A."/>
            <person name="Ohm R."/>
            <person name="Martin F."/>
            <person name="Silar P."/>
            <person name="Natvig D."/>
            <person name="Lalanne C."/>
            <person name="Gautier V."/>
            <person name="Ament-velasquez S.L."/>
            <person name="Kruys A."/>
            <person name="Hutchinson M.I."/>
            <person name="Powell A.J."/>
            <person name="Barry K."/>
            <person name="Miller A.N."/>
            <person name="Grigoriev I.V."/>
            <person name="Debuchy R."/>
            <person name="Gladieux P."/>
            <person name="Thoren M.H."/>
            <person name="Johannesson H."/>
        </authorList>
    </citation>
    <scope>NUCLEOTIDE SEQUENCE</scope>
    <source>
        <strain evidence="3">SMH3391-2</strain>
    </source>
</reference>
<evidence type="ECO:0000256" key="2">
    <source>
        <dbReference type="SAM" id="SignalP"/>
    </source>
</evidence>
<evidence type="ECO:0000313" key="4">
    <source>
        <dbReference type="Proteomes" id="UP001174934"/>
    </source>
</evidence>
<feature type="compositionally biased region" description="Low complexity" evidence="1">
    <location>
        <begin position="760"/>
        <end position="772"/>
    </location>
</feature>